<dbReference type="PANTHER" id="PTHR46289:SF14">
    <property type="entry name" value="DUF4371 DOMAIN-CONTAINING PROTEIN"/>
    <property type="match status" value="1"/>
</dbReference>
<dbReference type="OrthoDB" id="6612472at2759"/>
<dbReference type="InterPro" id="IPR025398">
    <property type="entry name" value="DUF4371"/>
</dbReference>
<evidence type="ECO:0000313" key="4">
    <source>
        <dbReference type="Proteomes" id="UP000478052"/>
    </source>
</evidence>
<reference evidence="3 4" key="1">
    <citation type="submission" date="2019-08" db="EMBL/GenBank/DDBJ databases">
        <title>Whole genome of Aphis craccivora.</title>
        <authorList>
            <person name="Voronova N.V."/>
            <person name="Shulinski R.S."/>
            <person name="Bandarenka Y.V."/>
            <person name="Zhorov D.G."/>
            <person name="Warner D."/>
        </authorList>
    </citation>
    <scope>NUCLEOTIDE SEQUENCE [LARGE SCALE GENOMIC DNA]</scope>
    <source>
        <strain evidence="3">180601</strain>
        <tissue evidence="3">Whole Body</tissue>
    </source>
</reference>
<feature type="domain" description="DUF4371" evidence="2">
    <location>
        <begin position="257"/>
        <end position="429"/>
    </location>
</feature>
<dbReference type="EMBL" id="VUJU01005897">
    <property type="protein sequence ID" value="KAF0749988.1"/>
    <property type="molecule type" value="Genomic_DNA"/>
</dbReference>
<dbReference type="AlphaFoldDB" id="A0A6G0Y654"/>
<accession>A0A6G0Y654</accession>
<keyword evidence="4" id="KW-1185">Reference proteome</keyword>
<name>A0A6G0Y654_APHCR</name>
<evidence type="ECO:0000259" key="1">
    <source>
        <dbReference type="Pfam" id="PF05699"/>
    </source>
</evidence>
<proteinExistence type="predicted"/>
<sequence length="846" mass="97285">MSEKKKRIAHGNIMSFFNKKCKKNDEQPSTLSLITELNVDHSLQVSQEVDPVEVKISDDMSNSQDQPDQELDNDLLINVIDDKSTNDKNDFNCNKDISFYIENSVSDSEKLLALNNLWAPTPGYKFPTTGNRHLKFQYTWLLKYNWLCFSQIQNGAYCKVCIFFSLKQGVGKGMHQTPGKLISEKFDNWKKALGSKGVFEMHAKTEYHKTSLYKYNSFLAVKNNKIKSIEIQVNNALRKEIEENRNRIIPIIKTVMFCGRQGIAMRGHKDGGLVRCDEDEIYNDGNFRQLLRFRVDAGDQNLQNHLVTCSKNAMYTSWRIQNEIITACNSLMLQKLVHDINAAKSFTVLADETSDIANKEQLTLCVRYVHFDQKKLREDFLQFIEVKDVSGKALADTILKNLQSMGIETKYLVGQGYDGTASMSGIFNGTQAYIRTKHPMALYIHCSSHCLNLAISSSCKIPDIRNCMGTMQTICNFFSYPKRSNVLLDAIKKLLPDEKSFKLKKFCPTRWVERHDAVILYYELQPAIISALEDISLWKDIDTSSAANQLLASIHQFKFQISMMILVKLFSISVSLSKFLQTENLDLENALSFAETTQTTLQDIRLNADKEFNEIFKSVEKICNTLEIAVCVPRISGRQTHRTNVDVDTPESYYRVGVFIPFLDNFIEQLHNRFLEHQSILKSFDCLIPKPNLKVTKDIEEKFKLLLENYKDILNDDKNDNILNEYSCFAELKLWHNSFEYQRKLSEHSEQSKITVTDLFFQCNSKIYTIISKLLQIFITLPVTTASGERSFSTLRRIKTYLRNTTGQIRLIGLSMLNIHRDITITPEEIVNEMGKTSNKRLALNL</sequence>
<gene>
    <name evidence="3" type="ORF">FWK35_00024458</name>
</gene>
<dbReference type="Pfam" id="PF05699">
    <property type="entry name" value="Dimer_Tnp_hAT"/>
    <property type="match status" value="1"/>
</dbReference>
<feature type="domain" description="HAT C-terminal dimerisation" evidence="1">
    <location>
        <begin position="754"/>
        <end position="822"/>
    </location>
</feature>
<organism evidence="3 4">
    <name type="scientific">Aphis craccivora</name>
    <name type="common">Cowpea aphid</name>
    <dbReference type="NCBI Taxonomy" id="307492"/>
    <lineage>
        <taxon>Eukaryota</taxon>
        <taxon>Metazoa</taxon>
        <taxon>Ecdysozoa</taxon>
        <taxon>Arthropoda</taxon>
        <taxon>Hexapoda</taxon>
        <taxon>Insecta</taxon>
        <taxon>Pterygota</taxon>
        <taxon>Neoptera</taxon>
        <taxon>Paraneoptera</taxon>
        <taxon>Hemiptera</taxon>
        <taxon>Sternorrhyncha</taxon>
        <taxon>Aphidomorpha</taxon>
        <taxon>Aphidoidea</taxon>
        <taxon>Aphididae</taxon>
        <taxon>Aphidini</taxon>
        <taxon>Aphis</taxon>
        <taxon>Aphis</taxon>
    </lineage>
</organism>
<dbReference type="PANTHER" id="PTHR46289">
    <property type="entry name" value="52 KDA REPRESSOR OF THE INHIBITOR OF THE PROTEIN KINASE-LIKE PROTEIN-RELATED"/>
    <property type="match status" value="1"/>
</dbReference>
<dbReference type="Pfam" id="PF14291">
    <property type="entry name" value="DUF4371"/>
    <property type="match status" value="1"/>
</dbReference>
<comment type="caution">
    <text evidence="3">The sequence shown here is derived from an EMBL/GenBank/DDBJ whole genome shotgun (WGS) entry which is preliminary data.</text>
</comment>
<evidence type="ECO:0000259" key="2">
    <source>
        <dbReference type="Pfam" id="PF14291"/>
    </source>
</evidence>
<protein>
    <submittedName>
        <fullName evidence="3">Zinc finger MYM-type protein 1-like</fullName>
    </submittedName>
</protein>
<dbReference type="InterPro" id="IPR052958">
    <property type="entry name" value="IFN-induced_PKR_regulator"/>
</dbReference>
<dbReference type="Proteomes" id="UP000478052">
    <property type="component" value="Unassembled WGS sequence"/>
</dbReference>
<dbReference type="InterPro" id="IPR012337">
    <property type="entry name" value="RNaseH-like_sf"/>
</dbReference>
<dbReference type="InterPro" id="IPR008906">
    <property type="entry name" value="HATC_C_dom"/>
</dbReference>
<dbReference type="SUPFAM" id="SSF53098">
    <property type="entry name" value="Ribonuclease H-like"/>
    <property type="match status" value="1"/>
</dbReference>
<dbReference type="GO" id="GO:0046983">
    <property type="term" value="F:protein dimerization activity"/>
    <property type="evidence" value="ECO:0007669"/>
    <property type="project" value="InterPro"/>
</dbReference>
<evidence type="ECO:0000313" key="3">
    <source>
        <dbReference type="EMBL" id="KAF0749988.1"/>
    </source>
</evidence>